<feature type="domain" description="Metallo-beta-lactamase" evidence="1">
    <location>
        <begin position="18"/>
        <end position="211"/>
    </location>
</feature>
<dbReference type="EMBL" id="BOQP01000022">
    <property type="protein sequence ID" value="GIM75067.1"/>
    <property type="molecule type" value="Genomic_DNA"/>
</dbReference>
<reference evidence="2" key="1">
    <citation type="submission" date="2021-03" db="EMBL/GenBank/DDBJ databases">
        <title>Whole genome shotgun sequence of Actinoplanes consettensis NBRC 14913.</title>
        <authorList>
            <person name="Komaki H."/>
            <person name="Tamura T."/>
        </authorList>
    </citation>
    <scope>NUCLEOTIDE SEQUENCE</scope>
    <source>
        <strain evidence="2">NBRC 14913</strain>
    </source>
</reference>
<dbReference type="SUPFAM" id="SSF56281">
    <property type="entry name" value="Metallo-hydrolase/oxidoreductase"/>
    <property type="match status" value="1"/>
</dbReference>
<dbReference type="PANTHER" id="PTHR46018:SF4">
    <property type="entry name" value="METALLO-HYDROLASE YHFI-RELATED"/>
    <property type="match status" value="1"/>
</dbReference>
<evidence type="ECO:0000259" key="1">
    <source>
        <dbReference type="SMART" id="SM00849"/>
    </source>
</evidence>
<proteinExistence type="predicted"/>
<evidence type="ECO:0000313" key="3">
    <source>
        <dbReference type="Proteomes" id="UP000680865"/>
    </source>
</evidence>
<keyword evidence="3" id="KW-1185">Reference proteome</keyword>
<dbReference type="GO" id="GO:0042781">
    <property type="term" value="F:3'-tRNA processing endoribonuclease activity"/>
    <property type="evidence" value="ECO:0007669"/>
    <property type="project" value="TreeGrafter"/>
</dbReference>
<dbReference type="InterPro" id="IPR036866">
    <property type="entry name" value="RibonucZ/Hydroxyglut_hydro"/>
</dbReference>
<comment type="caution">
    <text evidence="2">The sequence shown here is derived from an EMBL/GenBank/DDBJ whole genome shotgun (WGS) entry which is preliminary data.</text>
</comment>
<evidence type="ECO:0000313" key="2">
    <source>
        <dbReference type="EMBL" id="GIM75067.1"/>
    </source>
</evidence>
<gene>
    <name evidence="2" type="ORF">Aco04nite_43470</name>
</gene>
<dbReference type="AlphaFoldDB" id="A0A919SMC7"/>
<dbReference type="PANTHER" id="PTHR46018">
    <property type="entry name" value="ZINC PHOSPHODIESTERASE ELAC PROTEIN 1"/>
    <property type="match status" value="1"/>
</dbReference>
<organism evidence="2 3">
    <name type="scientific">Winogradskya consettensis</name>
    <dbReference type="NCBI Taxonomy" id="113560"/>
    <lineage>
        <taxon>Bacteria</taxon>
        <taxon>Bacillati</taxon>
        <taxon>Actinomycetota</taxon>
        <taxon>Actinomycetes</taxon>
        <taxon>Micromonosporales</taxon>
        <taxon>Micromonosporaceae</taxon>
        <taxon>Winogradskya</taxon>
    </lineage>
</organism>
<dbReference type="SMART" id="SM00849">
    <property type="entry name" value="Lactamase_B"/>
    <property type="match status" value="1"/>
</dbReference>
<dbReference type="Pfam" id="PF12706">
    <property type="entry name" value="Lactamase_B_2"/>
    <property type="match status" value="1"/>
</dbReference>
<dbReference type="RefSeq" id="WP_212999060.1">
    <property type="nucleotide sequence ID" value="NZ_BAAATW010000014.1"/>
</dbReference>
<dbReference type="CDD" id="cd07716">
    <property type="entry name" value="RNaseZ_short-form-like_MBL-fold"/>
    <property type="match status" value="1"/>
</dbReference>
<dbReference type="Gene3D" id="3.60.15.10">
    <property type="entry name" value="Ribonuclease Z/Hydroxyacylglutathione hydrolase-like"/>
    <property type="match status" value="1"/>
</dbReference>
<dbReference type="InterPro" id="IPR001279">
    <property type="entry name" value="Metallo-B-lactamas"/>
</dbReference>
<dbReference type="Proteomes" id="UP000680865">
    <property type="component" value="Unassembled WGS sequence"/>
</dbReference>
<accession>A0A919SMC7</accession>
<name>A0A919SMC7_9ACTN</name>
<sequence length="254" mass="26384">MRLTTLGACGAWPAAGQACSGFLVEHDGFRLLLDLGYATLPRLLALLPAEDVDAVFISHSHPDHCADLNPLLRARSLGTARARPLPVYSLPGALDAVLALDRPGMLDDSYELRAVTADFEVGPFRAETRLLPHWVPNAGIRLTAAGTTLAYTGDSGPTSDVVRLARDADVLIAEATYVDEVPLDSRAYLTSAVQAGRQAAEAGVGELLLTHLWPGTDPAAAVAAAAVTTDTAVTAAAIAVAAAGSRFPGEVRAV</sequence>
<dbReference type="PROSITE" id="PS51257">
    <property type="entry name" value="PROKAR_LIPOPROTEIN"/>
    <property type="match status" value="1"/>
</dbReference>
<protein>
    <submittedName>
        <fullName evidence="2">MBL fold metallo-hydrolase</fullName>
    </submittedName>
</protein>